<dbReference type="Pfam" id="PF16344">
    <property type="entry name" value="FecR_C"/>
    <property type="match status" value="1"/>
</dbReference>
<dbReference type="InterPro" id="IPR032508">
    <property type="entry name" value="FecR_C"/>
</dbReference>
<feature type="domain" description="FecR protein" evidence="2">
    <location>
        <begin position="134"/>
        <end position="242"/>
    </location>
</feature>
<protein>
    <submittedName>
        <fullName evidence="4">FecR family protein</fullName>
    </submittedName>
</protein>
<evidence type="ECO:0000259" key="2">
    <source>
        <dbReference type="Pfam" id="PF04773"/>
    </source>
</evidence>
<dbReference type="PANTHER" id="PTHR30273:SF2">
    <property type="entry name" value="PROTEIN FECR"/>
    <property type="match status" value="1"/>
</dbReference>
<evidence type="ECO:0000313" key="4">
    <source>
        <dbReference type="EMBL" id="MFD2570044.1"/>
    </source>
</evidence>
<organism evidence="4 5">
    <name type="scientific">Spirosoma soli</name>
    <dbReference type="NCBI Taxonomy" id="1770529"/>
    <lineage>
        <taxon>Bacteria</taxon>
        <taxon>Pseudomonadati</taxon>
        <taxon>Bacteroidota</taxon>
        <taxon>Cytophagia</taxon>
        <taxon>Cytophagales</taxon>
        <taxon>Cytophagaceae</taxon>
        <taxon>Spirosoma</taxon>
    </lineage>
</organism>
<gene>
    <name evidence="4" type="ORF">ACFSUS_05320</name>
</gene>
<sequence>MKKPYHQFETRDFVLDNAFRQWVLQPTEQNMTFWHTFMLKYPEQQANIDEAASILLHLRTNHDDLTDASQQRIHQVLLQAFDNQQRADTSLSASPIRPLWQQRRFISRIAASLTGLLLIAGGTMYYLLHPSPQRIHTTFGENRSVTLPDGSTVLLNGNSTLTFTDDWSGNKPREVWLDGEGFFKVAKKQHLSYQLPRGAVAGGLIKFITHTPGVDITVLGTQFNVNTRRGNTAVTLVEGRVQLSKPGVRQSRVVELKPGQFATIQPSVGKVEVKDEKPQLHTSWVQRQFLFENTPLSDIAQQLRDTYGLDLVFEDADLANRRFTGNLSDHSIETLLTTLSLTFNLSVRREGERIILQRNQQTLNTNN</sequence>
<accession>A0ABW5M179</accession>
<keyword evidence="1" id="KW-0812">Transmembrane</keyword>
<evidence type="ECO:0000259" key="3">
    <source>
        <dbReference type="Pfam" id="PF16344"/>
    </source>
</evidence>
<dbReference type="Gene3D" id="2.60.120.1440">
    <property type="match status" value="1"/>
</dbReference>
<dbReference type="Proteomes" id="UP001597469">
    <property type="component" value="Unassembled WGS sequence"/>
</dbReference>
<keyword evidence="5" id="KW-1185">Reference proteome</keyword>
<dbReference type="Pfam" id="PF04773">
    <property type="entry name" value="FecR"/>
    <property type="match status" value="1"/>
</dbReference>
<comment type="caution">
    <text evidence="4">The sequence shown here is derived from an EMBL/GenBank/DDBJ whole genome shotgun (WGS) entry which is preliminary data.</text>
</comment>
<keyword evidence="1" id="KW-0472">Membrane</keyword>
<evidence type="ECO:0000313" key="5">
    <source>
        <dbReference type="Proteomes" id="UP001597469"/>
    </source>
</evidence>
<feature type="transmembrane region" description="Helical" evidence="1">
    <location>
        <begin position="105"/>
        <end position="128"/>
    </location>
</feature>
<evidence type="ECO:0000256" key="1">
    <source>
        <dbReference type="SAM" id="Phobius"/>
    </source>
</evidence>
<dbReference type="InterPro" id="IPR012373">
    <property type="entry name" value="Ferrdict_sens_TM"/>
</dbReference>
<dbReference type="PIRSF" id="PIRSF018266">
    <property type="entry name" value="FecR"/>
    <property type="match status" value="1"/>
</dbReference>
<name>A0ABW5M179_9BACT</name>
<proteinExistence type="predicted"/>
<dbReference type="EMBL" id="JBHULN010000002">
    <property type="protein sequence ID" value="MFD2570044.1"/>
    <property type="molecule type" value="Genomic_DNA"/>
</dbReference>
<reference evidence="5" key="1">
    <citation type="journal article" date="2019" name="Int. J. Syst. Evol. Microbiol.">
        <title>The Global Catalogue of Microorganisms (GCM) 10K type strain sequencing project: providing services to taxonomists for standard genome sequencing and annotation.</title>
        <authorList>
            <consortium name="The Broad Institute Genomics Platform"/>
            <consortium name="The Broad Institute Genome Sequencing Center for Infectious Disease"/>
            <person name="Wu L."/>
            <person name="Ma J."/>
        </authorList>
    </citation>
    <scope>NUCLEOTIDE SEQUENCE [LARGE SCALE GENOMIC DNA]</scope>
    <source>
        <strain evidence="5">KCTC 42805</strain>
    </source>
</reference>
<dbReference type="Gene3D" id="3.55.50.30">
    <property type="match status" value="1"/>
</dbReference>
<dbReference type="RefSeq" id="WP_381520116.1">
    <property type="nucleotide sequence ID" value="NZ_JBHULN010000002.1"/>
</dbReference>
<feature type="domain" description="Protein FecR C-terminal" evidence="3">
    <location>
        <begin position="289"/>
        <end position="356"/>
    </location>
</feature>
<keyword evidence="1" id="KW-1133">Transmembrane helix</keyword>
<dbReference type="PANTHER" id="PTHR30273">
    <property type="entry name" value="PERIPLASMIC SIGNAL SENSOR AND SIGMA FACTOR ACTIVATOR FECR-RELATED"/>
    <property type="match status" value="1"/>
</dbReference>
<dbReference type="InterPro" id="IPR006860">
    <property type="entry name" value="FecR"/>
</dbReference>